<name>A0A8J4V1T5_9MYCE</name>
<evidence type="ECO:0000256" key="4">
    <source>
        <dbReference type="ARBA" id="ARBA00023125"/>
    </source>
</evidence>
<dbReference type="SUPFAM" id="SSF48334">
    <property type="entry name" value="DNA repair protein MutS, domain III"/>
    <property type="match status" value="1"/>
</dbReference>
<gene>
    <name evidence="6" type="ORF">CYY_007904</name>
</gene>
<dbReference type="InterPro" id="IPR007860">
    <property type="entry name" value="DNA_mmatch_repair_MutS_con_dom"/>
</dbReference>
<dbReference type="InterPro" id="IPR036678">
    <property type="entry name" value="MutS_con_dom_sf"/>
</dbReference>
<dbReference type="Gene3D" id="1.10.1420.10">
    <property type="match status" value="2"/>
</dbReference>
<dbReference type="PANTHER" id="PTHR11361">
    <property type="entry name" value="DNA MISMATCH REPAIR PROTEIN MUTS FAMILY MEMBER"/>
    <property type="match status" value="1"/>
</dbReference>
<evidence type="ECO:0000256" key="1">
    <source>
        <dbReference type="ARBA" id="ARBA00006271"/>
    </source>
</evidence>
<protein>
    <recommendedName>
        <fullName evidence="5">DNA mismatch repair proteins mutS family domain-containing protein</fullName>
    </recommendedName>
</protein>
<dbReference type="Proteomes" id="UP000695562">
    <property type="component" value="Unassembled WGS sequence"/>
</dbReference>
<accession>A0A8J4V1T5</accession>
<dbReference type="Gene3D" id="3.30.420.110">
    <property type="entry name" value="MutS, connector domain"/>
    <property type="match status" value="1"/>
</dbReference>
<dbReference type="Gene3D" id="3.40.50.300">
    <property type="entry name" value="P-loop containing nucleotide triphosphate hydrolases"/>
    <property type="match status" value="1"/>
</dbReference>
<organism evidence="6 7">
    <name type="scientific">Polysphondylium violaceum</name>
    <dbReference type="NCBI Taxonomy" id="133409"/>
    <lineage>
        <taxon>Eukaryota</taxon>
        <taxon>Amoebozoa</taxon>
        <taxon>Evosea</taxon>
        <taxon>Eumycetozoa</taxon>
        <taxon>Dictyostelia</taxon>
        <taxon>Dictyosteliales</taxon>
        <taxon>Dictyosteliaceae</taxon>
        <taxon>Polysphondylium</taxon>
    </lineage>
</organism>
<keyword evidence="2" id="KW-0547">Nucleotide-binding</keyword>
<dbReference type="InterPro" id="IPR007861">
    <property type="entry name" value="DNA_mismatch_repair_MutS_clamp"/>
</dbReference>
<comment type="caution">
    <text evidence="6">The sequence shown here is derived from an EMBL/GenBank/DDBJ whole genome shotgun (WGS) entry which is preliminary data.</text>
</comment>
<evidence type="ECO:0000259" key="5">
    <source>
        <dbReference type="PROSITE" id="PS00486"/>
    </source>
</evidence>
<dbReference type="PROSITE" id="PS00486">
    <property type="entry name" value="DNA_MISMATCH_REPAIR_2"/>
    <property type="match status" value="1"/>
</dbReference>
<feature type="domain" description="DNA mismatch repair proteins mutS family" evidence="5">
    <location>
        <begin position="775"/>
        <end position="791"/>
    </location>
</feature>
<comment type="similarity">
    <text evidence="1">Belongs to the DNA mismatch repair MutS family.</text>
</comment>
<dbReference type="InterPro" id="IPR011184">
    <property type="entry name" value="DNA_mismatch_repair_Msh2"/>
</dbReference>
<dbReference type="InterPro" id="IPR007696">
    <property type="entry name" value="DNA_mismatch_repair_MutS_core"/>
</dbReference>
<dbReference type="PANTHER" id="PTHR11361:SF146">
    <property type="entry name" value="DNA MISMATCH REPAIR PROTEINS MUTS FAMILY DOMAIN-CONTAINING PROTEIN"/>
    <property type="match status" value="1"/>
</dbReference>
<dbReference type="PIRSF" id="PIRSF005813">
    <property type="entry name" value="MSH2"/>
    <property type="match status" value="1"/>
</dbReference>
<dbReference type="GO" id="GO:0006298">
    <property type="term" value="P:mismatch repair"/>
    <property type="evidence" value="ECO:0007669"/>
    <property type="project" value="InterPro"/>
</dbReference>
<evidence type="ECO:0000313" key="7">
    <source>
        <dbReference type="Proteomes" id="UP000695562"/>
    </source>
</evidence>
<dbReference type="EMBL" id="AJWJ01000447">
    <property type="protein sequence ID" value="KAF2070772.1"/>
    <property type="molecule type" value="Genomic_DNA"/>
</dbReference>
<dbReference type="Pfam" id="PF05192">
    <property type="entry name" value="MutS_III"/>
    <property type="match status" value="1"/>
</dbReference>
<keyword evidence="7" id="KW-1185">Reference proteome</keyword>
<proteinExistence type="inferred from homology"/>
<dbReference type="GO" id="GO:0005524">
    <property type="term" value="F:ATP binding"/>
    <property type="evidence" value="ECO:0007669"/>
    <property type="project" value="UniProtKB-KW"/>
</dbReference>
<dbReference type="InterPro" id="IPR036187">
    <property type="entry name" value="DNA_mismatch_repair_MutS_sf"/>
</dbReference>
<reference evidence="6" key="1">
    <citation type="submission" date="2020-01" db="EMBL/GenBank/DDBJ databases">
        <title>Development of genomics and gene disruption for Polysphondylium violaceum indicates a role for the polyketide synthase stlB in stalk morphogenesis.</title>
        <authorList>
            <person name="Narita B."/>
            <person name="Kawabe Y."/>
            <person name="Kin K."/>
            <person name="Saito T."/>
            <person name="Gibbs R."/>
            <person name="Kuspa A."/>
            <person name="Muzny D."/>
            <person name="Queller D."/>
            <person name="Richards S."/>
            <person name="Strassman J."/>
            <person name="Sucgang R."/>
            <person name="Worley K."/>
            <person name="Schaap P."/>
        </authorList>
    </citation>
    <scope>NUCLEOTIDE SEQUENCE</scope>
    <source>
        <strain evidence="6">QSvi11</strain>
    </source>
</reference>
<keyword evidence="3" id="KW-0067">ATP-binding</keyword>
<dbReference type="Pfam" id="PF05190">
    <property type="entry name" value="MutS_IV"/>
    <property type="match status" value="1"/>
</dbReference>
<dbReference type="SUPFAM" id="SSF52540">
    <property type="entry name" value="P-loop containing nucleoside triphosphate hydrolases"/>
    <property type="match status" value="1"/>
</dbReference>
<evidence type="ECO:0000256" key="3">
    <source>
        <dbReference type="ARBA" id="ARBA00022840"/>
    </source>
</evidence>
<dbReference type="GO" id="GO:0140664">
    <property type="term" value="F:ATP-dependent DNA damage sensor activity"/>
    <property type="evidence" value="ECO:0007669"/>
    <property type="project" value="InterPro"/>
</dbReference>
<dbReference type="SMART" id="SM00534">
    <property type="entry name" value="MUTSac"/>
    <property type="match status" value="1"/>
</dbReference>
<keyword evidence="4" id="KW-0238">DNA-binding</keyword>
<dbReference type="InterPro" id="IPR027417">
    <property type="entry name" value="P-loop_NTPase"/>
</dbReference>
<evidence type="ECO:0000313" key="6">
    <source>
        <dbReference type="EMBL" id="KAF2070772.1"/>
    </source>
</evidence>
<dbReference type="Pfam" id="PF05188">
    <property type="entry name" value="MutS_II"/>
    <property type="match status" value="1"/>
</dbReference>
<dbReference type="AlphaFoldDB" id="A0A8J4V1T5"/>
<dbReference type="InterPro" id="IPR000432">
    <property type="entry name" value="DNA_mismatch_repair_MutS_C"/>
</dbReference>
<dbReference type="InterPro" id="IPR045076">
    <property type="entry name" value="MutS"/>
</dbReference>
<dbReference type="OrthoDB" id="276261at2759"/>
<sequence>MNDFTEEFDIYNYLDDSWLDTKNNKNNSINKNRINSQKENRELDNDELEFIELEDILKSKPDNQSLKEKNEIEDYNLDEFVYSPLTIENNNKKEIVNNNNNIISTPGINNFKFKNPNTPLPKKITNLKTPKSLDSIIKSPTKKNVLNTEIKDNTQTIDKVLKKTPISSTINNNNMFNIIALTENKSREIGYSCYNQVTGEIEIGQFCDSQTYVHLYTKLYIHTPLICILPPIEQDSQMVKMIEQKFPRTKFQPFHRKQFNENVGELMIKQYSVPEKYISIEKISFKKYLAYGSFHALVKYLEGFHDVNFVNQCVNISFSGCERTMIIDGETIKNLELIRNNYDGSRKYTLLDSINKTKTAQGTRLLISNIVQPPNDLVTIKLRQDAIKELLSDETIFNSLVPVLSKIGDIDKILISFSQTKKKITSIKKAESLIKQFIEIKKIFEILPKIVDLLKSKENALLKSINRNLSKPIINQLLKENHRFINEKTPTLKVISSTKIVYSIKDGIEPLLDVCKKTFFETNDDINALSKHYQEVYKLSSLKIQYSTTRGHYFSLPCKNKSLFHLPDIFIKSTFANQKCTFTSEDLISLSRRNKEVFEEIILLSVQSIEKLVYTYRLSISDLFNISESISLLDYLMSLANYVVLSSDSVVCPEIYSSGPIGIQKGYHPVRLTQSMINRKTTFIPNDTLINQTSNFQLVHGPNMSGKSTYIQQVSLLTIMAHIGSFIPAEFAIIPIVDRLISRIGTSDNMQSNASTFMTEMKEISYILEFATEHSLVIVDELGRGTANLDGSSIAWSISERMAEIGCYTLFVTHYQELLKLAILYPNIRIYHFMVSRDENSLNYKYLLNEGVSDITRYGIDIAELAEIDQRVIDAARIIRNSLDDINNNDNSNNRDEIDYHPSRIEYQISITSSKSR</sequence>
<dbReference type="GO" id="GO:0032301">
    <property type="term" value="C:MutSalpha complex"/>
    <property type="evidence" value="ECO:0007669"/>
    <property type="project" value="TreeGrafter"/>
</dbReference>
<dbReference type="Pfam" id="PF00488">
    <property type="entry name" value="MutS_V"/>
    <property type="match status" value="1"/>
</dbReference>
<dbReference type="FunFam" id="3.40.50.300:FF:000870">
    <property type="entry name" value="MutS protein homolog 4"/>
    <property type="match status" value="1"/>
</dbReference>
<dbReference type="SMART" id="SM00533">
    <property type="entry name" value="MUTSd"/>
    <property type="match status" value="1"/>
</dbReference>
<evidence type="ECO:0000256" key="2">
    <source>
        <dbReference type="ARBA" id="ARBA00022741"/>
    </source>
</evidence>
<dbReference type="GO" id="GO:0030983">
    <property type="term" value="F:mismatched DNA binding"/>
    <property type="evidence" value="ECO:0007669"/>
    <property type="project" value="InterPro"/>
</dbReference>